<proteinExistence type="predicted"/>
<evidence type="ECO:0000313" key="1">
    <source>
        <dbReference type="EMBL" id="KAI4384333.1"/>
    </source>
</evidence>
<name>A0ACB9S3Y3_9MYRT</name>
<accession>A0ACB9S3Y3</accession>
<protein>
    <submittedName>
        <fullName evidence="1">Uncharacterized protein</fullName>
    </submittedName>
</protein>
<organism evidence="1 2">
    <name type="scientific">Melastoma candidum</name>
    <dbReference type="NCBI Taxonomy" id="119954"/>
    <lineage>
        <taxon>Eukaryota</taxon>
        <taxon>Viridiplantae</taxon>
        <taxon>Streptophyta</taxon>
        <taxon>Embryophyta</taxon>
        <taxon>Tracheophyta</taxon>
        <taxon>Spermatophyta</taxon>
        <taxon>Magnoliopsida</taxon>
        <taxon>eudicotyledons</taxon>
        <taxon>Gunneridae</taxon>
        <taxon>Pentapetalae</taxon>
        <taxon>rosids</taxon>
        <taxon>malvids</taxon>
        <taxon>Myrtales</taxon>
        <taxon>Melastomataceae</taxon>
        <taxon>Melastomatoideae</taxon>
        <taxon>Melastomateae</taxon>
        <taxon>Melastoma</taxon>
    </lineage>
</organism>
<sequence length="266" mass="29962">MEFLHSFVFPSPSPVITVMSALMLMLPARSAILEATGKNLEYSKFGRSRTKSTSSPGKKMVPSRFGFLCVYIPTFLASALSLWAYCYDDSRICLVTFAFSLMFLKRITEVLFVHKYSGQMAAKSLIQMFLGYFLSTVSVIYTQKLNQGFQEPSIDLRTLGGVLFLAGILGNFYHNYLLSGQRENEDDKEYKIPKGGLFSLVACPHYLFDIVTLLGMSCISQTIFAVSLNVGSAFYLMGRSHSTKKWYMSKFENFPPHVKAVFPYIS</sequence>
<dbReference type="Proteomes" id="UP001057402">
    <property type="component" value="Chromosome 2"/>
</dbReference>
<dbReference type="EMBL" id="CM042881">
    <property type="protein sequence ID" value="KAI4384333.1"/>
    <property type="molecule type" value="Genomic_DNA"/>
</dbReference>
<comment type="caution">
    <text evidence="1">The sequence shown here is derived from an EMBL/GenBank/DDBJ whole genome shotgun (WGS) entry which is preliminary data.</text>
</comment>
<keyword evidence="2" id="KW-1185">Reference proteome</keyword>
<evidence type="ECO:0000313" key="2">
    <source>
        <dbReference type="Proteomes" id="UP001057402"/>
    </source>
</evidence>
<gene>
    <name evidence="1" type="ORF">MLD38_002504</name>
</gene>
<reference evidence="2" key="1">
    <citation type="journal article" date="2023" name="Front. Plant Sci.">
        <title>Chromosomal-level genome assembly of Melastoma candidum provides insights into trichome evolution.</title>
        <authorList>
            <person name="Zhong Y."/>
            <person name="Wu W."/>
            <person name="Sun C."/>
            <person name="Zou P."/>
            <person name="Liu Y."/>
            <person name="Dai S."/>
            <person name="Zhou R."/>
        </authorList>
    </citation>
    <scope>NUCLEOTIDE SEQUENCE [LARGE SCALE GENOMIC DNA]</scope>
</reference>